<comment type="similarity">
    <text evidence="2">Belongs to the ALG14 family.</text>
</comment>
<name>A0A4Z1SS36_GIAMU</name>
<dbReference type="InterPro" id="IPR013969">
    <property type="entry name" value="Oligosacch_biosynth_Alg14"/>
</dbReference>
<dbReference type="GO" id="GO:0004577">
    <property type="term" value="F:N-acetylglucosaminyldiphosphodolichol N-acetylglucosaminyltransferase activity"/>
    <property type="evidence" value="ECO:0007669"/>
    <property type="project" value="TreeGrafter"/>
</dbReference>
<dbReference type="Pfam" id="PF08660">
    <property type="entry name" value="Alg14"/>
    <property type="match status" value="1"/>
</dbReference>
<sequence>MLWPLLALMAAAWLALILLLARGGRKGVTLVVLGSGGHTAEMVYLLQGLGAGLGTKHYAIARSDKHSVNRLQAVDPTAEKEGRVHYIYRAREVHQSMLTTVFTTLLAACESLCLLVRVRPRILFVNGPGTCFPLIILVRLLRIFCGLPGSTVFVETITRTSRLSMTVRLSSWAIDLLVVNWKQLAETTGAKFIPLYTS</sequence>
<feature type="chain" id="PRO_5021251601" description="UDP-N-acetylglucosamine transferase subunit ALG14" evidence="8">
    <location>
        <begin position="24"/>
        <end position="198"/>
    </location>
</feature>
<dbReference type="VEuPathDB" id="GiardiaDB:GMRT_13220"/>
<comment type="caution">
    <text evidence="9">The sequence shown here is derived from an EMBL/GenBank/DDBJ whole genome shotgun (WGS) entry which is preliminary data.</text>
</comment>
<accession>A0A4Z1SS36</accession>
<evidence type="ECO:0000313" key="9">
    <source>
        <dbReference type="EMBL" id="TNJ28694.1"/>
    </source>
</evidence>
<keyword evidence="6" id="KW-1133">Transmembrane helix</keyword>
<dbReference type="OrthoDB" id="17098at2759"/>
<evidence type="ECO:0000256" key="6">
    <source>
        <dbReference type="ARBA" id="ARBA00022989"/>
    </source>
</evidence>
<organism evidence="9 10">
    <name type="scientific">Giardia muris</name>
    <dbReference type="NCBI Taxonomy" id="5742"/>
    <lineage>
        <taxon>Eukaryota</taxon>
        <taxon>Metamonada</taxon>
        <taxon>Diplomonadida</taxon>
        <taxon>Hexamitidae</taxon>
        <taxon>Giardiinae</taxon>
        <taxon>Giardia</taxon>
    </lineage>
</organism>
<evidence type="ECO:0000256" key="4">
    <source>
        <dbReference type="ARBA" id="ARBA00022692"/>
    </source>
</evidence>
<evidence type="ECO:0000313" key="10">
    <source>
        <dbReference type="Proteomes" id="UP000315496"/>
    </source>
</evidence>
<keyword evidence="5" id="KW-0256">Endoplasmic reticulum</keyword>
<reference evidence="9 10" key="1">
    <citation type="submission" date="2019-05" db="EMBL/GenBank/DDBJ databases">
        <title>The compact genome of Giardia muris reveals important steps in the evolution of intestinal protozoan parasites.</title>
        <authorList>
            <person name="Xu F."/>
            <person name="Jimenez-Gonzalez A."/>
            <person name="Einarsson E."/>
            <person name="Astvaldsson A."/>
            <person name="Peirasmaki D."/>
            <person name="Eckmann L."/>
            <person name="Andersson J.O."/>
            <person name="Svard S.G."/>
            <person name="Jerlstrom-Hultqvist J."/>
        </authorList>
    </citation>
    <scope>NUCLEOTIDE SEQUENCE [LARGE SCALE GENOMIC DNA]</scope>
    <source>
        <strain evidence="9 10">Roberts-Thomson</strain>
    </source>
</reference>
<keyword evidence="8" id="KW-0732">Signal</keyword>
<protein>
    <recommendedName>
        <fullName evidence="3">UDP-N-acetylglucosamine transferase subunit ALG14</fullName>
    </recommendedName>
</protein>
<keyword evidence="10" id="KW-1185">Reference proteome</keyword>
<keyword evidence="4" id="KW-0812">Transmembrane</keyword>
<comment type="subcellular location">
    <subcellularLocation>
        <location evidence="1">Endoplasmic reticulum membrane</location>
        <topology evidence="1">Single-pass membrane protein</topology>
    </subcellularLocation>
</comment>
<dbReference type="Proteomes" id="UP000315496">
    <property type="component" value="Chromosome 2"/>
</dbReference>
<dbReference type="GO" id="GO:0043541">
    <property type="term" value="C:UDP-N-acetylglucosamine transferase complex"/>
    <property type="evidence" value="ECO:0007669"/>
    <property type="project" value="TreeGrafter"/>
</dbReference>
<dbReference type="EMBL" id="VDLU01000002">
    <property type="protein sequence ID" value="TNJ28694.1"/>
    <property type="molecule type" value="Genomic_DNA"/>
</dbReference>
<dbReference type="AlphaFoldDB" id="A0A4Z1SS36"/>
<proteinExistence type="inferred from homology"/>
<dbReference type="PANTHER" id="PTHR12154">
    <property type="entry name" value="GLYCOSYL TRANSFERASE-RELATED"/>
    <property type="match status" value="1"/>
</dbReference>
<keyword evidence="7" id="KW-0472">Membrane</keyword>
<evidence type="ECO:0000256" key="1">
    <source>
        <dbReference type="ARBA" id="ARBA00004389"/>
    </source>
</evidence>
<evidence type="ECO:0000256" key="8">
    <source>
        <dbReference type="SAM" id="SignalP"/>
    </source>
</evidence>
<evidence type="ECO:0000256" key="2">
    <source>
        <dbReference type="ARBA" id="ARBA00009731"/>
    </source>
</evidence>
<feature type="signal peptide" evidence="8">
    <location>
        <begin position="1"/>
        <end position="23"/>
    </location>
</feature>
<evidence type="ECO:0000256" key="7">
    <source>
        <dbReference type="ARBA" id="ARBA00023136"/>
    </source>
</evidence>
<evidence type="ECO:0000256" key="3">
    <source>
        <dbReference type="ARBA" id="ARBA00017467"/>
    </source>
</evidence>
<dbReference type="Gene3D" id="3.40.50.2000">
    <property type="entry name" value="Glycogen Phosphorylase B"/>
    <property type="match status" value="1"/>
</dbReference>
<dbReference type="GO" id="GO:0006488">
    <property type="term" value="P:dolichol-linked oligosaccharide biosynthetic process"/>
    <property type="evidence" value="ECO:0007669"/>
    <property type="project" value="InterPro"/>
</dbReference>
<dbReference type="PANTHER" id="PTHR12154:SF4">
    <property type="entry name" value="UDP-N-ACETYLGLUCOSAMINE TRANSFERASE SUBUNIT ALG14 HOMOLOG"/>
    <property type="match status" value="1"/>
</dbReference>
<gene>
    <name evidence="9" type="ORF">GMRT_13220</name>
</gene>
<keyword evidence="9" id="KW-0328">Glycosyltransferase</keyword>
<keyword evidence="9" id="KW-0808">Transferase</keyword>
<evidence type="ECO:0000256" key="5">
    <source>
        <dbReference type="ARBA" id="ARBA00022824"/>
    </source>
</evidence>